<name>A0A9N8EV11_9STRA</name>
<dbReference type="Proteomes" id="UP001153069">
    <property type="component" value="Unassembled WGS sequence"/>
</dbReference>
<organism evidence="1 2">
    <name type="scientific">Seminavis robusta</name>
    <dbReference type="NCBI Taxonomy" id="568900"/>
    <lineage>
        <taxon>Eukaryota</taxon>
        <taxon>Sar</taxon>
        <taxon>Stramenopiles</taxon>
        <taxon>Ochrophyta</taxon>
        <taxon>Bacillariophyta</taxon>
        <taxon>Bacillariophyceae</taxon>
        <taxon>Bacillariophycidae</taxon>
        <taxon>Naviculales</taxon>
        <taxon>Naviculaceae</taxon>
        <taxon>Seminavis</taxon>
    </lineage>
</organism>
<reference evidence="1" key="1">
    <citation type="submission" date="2020-06" db="EMBL/GenBank/DDBJ databases">
        <authorList>
            <consortium name="Plant Systems Biology data submission"/>
        </authorList>
    </citation>
    <scope>NUCLEOTIDE SEQUENCE</scope>
    <source>
        <strain evidence="1">D6</strain>
    </source>
</reference>
<gene>
    <name evidence="1" type="ORF">SEMRO_2062_G313070.1</name>
</gene>
<evidence type="ECO:0000313" key="1">
    <source>
        <dbReference type="EMBL" id="CAB9527751.1"/>
    </source>
</evidence>
<protein>
    <submittedName>
        <fullName evidence="1">Uncharacterized protein</fullName>
    </submittedName>
</protein>
<keyword evidence="2" id="KW-1185">Reference proteome</keyword>
<dbReference type="AlphaFoldDB" id="A0A9N8EV11"/>
<dbReference type="Gene3D" id="3.80.10.10">
    <property type="entry name" value="Ribonuclease Inhibitor"/>
    <property type="match status" value="1"/>
</dbReference>
<dbReference type="EMBL" id="CAICTM010002060">
    <property type="protein sequence ID" value="CAB9527751.1"/>
    <property type="molecule type" value="Genomic_DNA"/>
</dbReference>
<proteinExistence type="predicted"/>
<sequence length="639" mass="71991">MSQAKRCCPYDCSLEELEELEAEFKRRRLETRRASATATCSTNCYLSIASAREILSQYLLPKHQLASRGEAFQSDHAIVLLRQHPTLATKSFSGRTVISFFLQHAGASTSVIQELCDLWKTTNPRHEDDDNWLSAGFDYMPNLVADACVYCSYHDTIKVVAEEFPDQTIEKRYNATPLELFLMRCCVAADPTDCEPPLDIHQANQIFQVMIECTQTMDPGADHIEDVVLGAYGDAFCDLFAKTLSKTTTKRSLSIEEQFKFWDEKAIHRANLFLPRLNSFKLAGIDADARLFQSTLNMFCEVKPALLKKLELPVFYEILHQTENHLFVKATQSCPNLEHLTLLPFQDDVSSTDAKDARALCMLCKDTLLGTDGLESFTVEVLPHTDGAALSELLCAVFVTVKSCDLTLALNPPRYDDSWVPFEIPPNSKLQSLALNSKLGAQTMIGILGNLCGLESLTKLQLSQDQRKVDINNELGALLTQNQLQSLQMWGCDGVSLQFITKALEEDSSMKTLWHYHSRESTESLENFANMMEHNVTLEDVMLGYPSEFEKDPYYSQVIYWVKCNMCGRGKLSDPSSRIDSLVVALETATREHPGEPDNLWYGLLRVNPGPWADAALAGFYIENHHLRPKFWRESLAAV</sequence>
<dbReference type="InterPro" id="IPR032675">
    <property type="entry name" value="LRR_dom_sf"/>
</dbReference>
<dbReference type="SUPFAM" id="SSF52047">
    <property type="entry name" value="RNI-like"/>
    <property type="match status" value="1"/>
</dbReference>
<evidence type="ECO:0000313" key="2">
    <source>
        <dbReference type="Proteomes" id="UP001153069"/>
    </source>
</evidence>
<accession>A0A9N8EV11</accession>
<comment type="caution">
    <text evidence="1">The sequence shown here is derived from an EMBL/GenBank/DDBJ whole genome shotgun (WGS) entry which is preliminary data.</text>
</comment>